<dbReference type="Pfam" id="PF01757">
    <property type="entry name" value="Acyl_transf_3"/>
    <property type="match status" value="1"/>
</dbReference>
<proteinExistence type="predicted"/>
<dbReference type="InterPro" id="IPR002656">
    <property type="entry name" value="Acyl_transf_3_dom"/>
</dbReference>
<feature type="transmembrane region" description="Helical" evidence="1">
    <location>
        <begin position="194"/>
        <end position="211"/>
    </location>
</feature>
<keyword evidence="1" id="KW-0812">Transmembrane</keyword>
<feature type="transmembrane region" description="Helical" evidence="1">
    <location>
        <begin position="101"/>
        <end position="119"/>
    </location>
</feature>
<comment type="caution">
    <text evidence="3">The sequence shown here is derived from an EMBL/GenBank/DDBJ whole genome shotgun (WGS) entry which is preliminary data.</text>
</comment>
<feature type="transmembrane region" description="Helical" evidence="1">
    <location>
        <begin position="61"/>
        <end position="81"/>
    </location>
</feature>
<keyword evidence="1" id="KW-0472">Membrane</keyword>
<evidence type="ECO:0000313" key="3">
    <source>
        <dbReference type="EMBL" id="PNS08898.1"/>
    </source>
</evidence>
<evidence type="ECO:0000259" key="2">
    <source>
        <dbReference type="Pfam" id="PF01757"/>
    </source>
</evidence>
<accession>A0A2K1Q1H5</accession>
<protein>
    <submittedName>
        <fullName evidence="3">Acyltransferase family</fullName>
    </submittedName>
</protein>
<gene>
    <name evidence="3" type="ORF">Lysil_0527</name>
</gene>
<sequence length="386" mass="42946">MNARPATAKIAPVEAIRGLACLQVVCSHFALVFWPWLHAFWGVADPDDHPVQRFVHDSPFAFLYSGSAAVFIFFVLSGFILSHVAIGRSPRDIFGLVLKRYPRLALPCIAACVFAWAVIEWMNVDYNDLSVWIQGYGDFPASFLGALRNGAWEVFVTGQSRYNPILWTMRIELWGSWMVFALCIAFTRWPKLRAPLLLIATAALAWLGASKLLDEEMTYGLVAFVIGIGIQLYVRRMSVLVSILVLAAGLYFAGVHNTSASYLWMQPLLGEHAYMVGNFISGGLIVAALLNNALFAKLAATRPLMFLGKVSFSVYLIHLCIVASLAAMIFNALQARDWDYDVSAITACAIVLPVIYLAATVFHRFVDSPAITFSNKVRDWLLPRRR</sequence>
<evidence type="ECO:0000313" key="4">
    <source>
        <dbReference type="Proteomes" id="UP000236220"/>
    </source>
</evidence>
<dbReference type="PANTHER" id="PTHR23028">
    <property type="entry name" value="ACETYLTRANSFERASE"/>
    <property type="match status" value="1"/>
</dbReference>
<keyword evidence="3" id="KW-0808">Transferase</keyword>
<dbReference type="Proteomes" id="UP000236220">
    <property type="component" value="Unassembled WGS sequence"/>
</dbReference>
<feature type="transmembrane region" description="Helical" evidence="1">
    <location>
        <begin position="342"/>
        <end position="366"/>
    </location>
</feature>
<dbReference type="InterPro" id="IPR050879">
    <property type="entry name" value="Acyltransferase_3"/>
</dbReference>
<feature type="transmembrane region" description="Helical" evidence="1">
    <location>
        <begin position="279"/>
        <end position="300"/>
    </location>
</feature>
<feature type="transmembrane region" description="Helical" evidence="1">
    <location>
        <begin position="20"/>
        <end position="41"/>
    </location>
</feature>
<dbReference type="PANTHER" id="PTHR23028:SF134">
    <property type="entry name" value="PUTATIVE (AFU_ORTHOLOGUE AFUA_4G08520)-RELATED"/>
    <property type="match status" value="1"/>
</dbReference>
<keyword evidence="1" id="KW-1133">Transmembrane helix</keyword>
<dbReference type="RefSeq" id="WP_165782362.1">
    <property type="nucleotide sequence ID" value="NZ_NPZB01000001.1"/>
</dbReference>
<dbReference type="EMBL" id="NPZB01000001">
    <property type="protein sequence ID" value="PNS08898.1"/>
    <property type="molecule type" value="Genomic_DNA"/>
</dbReference>
<feature type="transmembrane region" description="Helical" evidence="1">
    <location>
        <begin position="217"/>
        <end position="234"/>
    </location>
</feature>
<reference evidence="3 4" key="1">
    <citation type="submission" date="2017-08" db="EMBL/GenBank/DDBJ databases">
        <title>Lysobacter sylvestris genome.</title>
        <authorList>
            <person name="Zhang D.-C."/>
            <person name="Albuquerque L."/>
            <person name="Franca L."/>
            <person name="Froufe H.J.C."/>
            <person name="Barroso C."/>
            <person name="Egas C."/>
            <person name="Da Costa M."/>
            <person name="Margesin R."/>
        </authorList>
    </citation>
    <scope>NUCLEOTIDE SEQUENCE [LARGE SCALE GENOMIC DNA]</scope>
    <source>
        <strain evidence="3 4">AM20-91</strain>
    </source>
</reference>
<name>A0A2K1Q1H5_9GAMM</name>
<feature type="transmembrane region" description="Helical" evidence="1">
    <location>
        <begin position="165"/>
        <end position="187"/>
    </location>
</feature>
<feature type="domain" description="Acyltransferase 3" evidence="2">
    <location>
        <begin position="13"/>
        <end position="358"/>
    </location>
</feature>
<feature type="transmembrane region" description="Helical" evidence="1">
    <location>
        <begin position="239"/>
        <end position="259"/>
    </location>
</feature>
<dbReference type="AlphaFoldDB" id="A0A2K1Q1H5"/>
<keyword evidence="4" id="KW-1185">Reference proteome</keyword>
<keyword evidence="3" id="KW-0012">Acyltransferase</keyword>
<dbReference type="GO" id="GO:0016747">
    <property type="term" value="F:acyltransferase activity, transferring groups other than amino-acyl groups"/>
    <property type="evidence" value="ECO:0007669"/>
    <property type="project" value="InterPro"/>
</dbReference>
<feature type="transmembrane region" description="Helical" evidence="1">
    <location>
        <begin position="312"/>
        <end position="330"/>
    </location>
</feature>
<organism evidence="3 4">
    <name type="scientific">Solilutibacter silvestris</name>
    <dbReference type="NCBI Taxonomy" id="1645665"/>
    <lineage>
        <taxon>Bacteria</taxon>
        <taxon>Pseudomonadati</taxon>
        <taxon>Pseudomonadota</taxon>
        <taxon>Gammaproteobacteria</taxon>
        <taxon>Lysobacterales</taxon>
        <taxon>Lysobacteraceae</taxon>
        <taxon>Solilutibacter</taxon>
    </lineage>
</organism>
<evidence type="ECO:0000256" key="1">
    <source>
        <dbReference type="SAM" id="Phobius"/>
    </source>
</evidence>